<dbReference type="OrthoDB" id="5363652at2"/>
<dbReference type="AlphaFoldDB" id="A0A4Q7YPH4"/>
<reference evidence="1 2" key="1">
    <citation type="submission" date="2019-02" db="EMBL/GenBank/DDBJ databases">
        <title>Genomic Encyclopedia of Type Strains, Phase IV (KMG-IV): sequencing the most valuable type-strain genomes for metagenomic binning, comparative biology and taxonomic classification.</title>
        <authorList>
            <person name="Goeker M."/>
        </authorList>
    </citation>
    <scope>NUCLEOTIDE SEQUENCE [LARGE SCALE GENOMIC DNA]</scope>
    <source>
        <strain evidence="1 2">DSM 105135</strain>
    </source>
</reference>
<keyword evidence="2" id="KW-1185">Reference proteome</keyword>
<dbReference type="InterPro" id="IPR011664">
    <property type="entry name" value="Abi_system_AbiD/AbiF-like"/>
</dbReference>
<accession>A0A4Q7YPH4</accession>
<proteinExistence type="predicted"/>
<gene>
    <name evidence="1" type="ORF">EV700_2540</name>
</gene>
<sequence>MRRFDKPALSVPEQLELLKSRGLTILNEDRARQFLEVVTLFRLSPYMRPFQVPSDSEHHFRPDSTLREIVNIYRFDGAMRHLVMDAIERVEVAMRACISNHMATAYGAHWYLDSANFKTGYAHARLLEDLTRQLNDEQKQFTKEQDRINLSRADATLKAKRIESRKRDNYPRYYGATYDDPALPPSWAMLEMLSLGQLSQLYKGIARDADRKAIARRVELPQDVLESWLHTLTFVRNICAHHARLWNRELAVPPRLPAGQAWIIPKAAGRPAPERRLFVVLSMLIYLMQRVSPESGWRGRLLKELVNVPITLLIAMGFPEKWDDMVLWRD</sequence>
<organism evidence="1 2">
    <name type="scientific">Fluviicoccus keumensis</name>
    <dbReference type="NCBI Taxonomy" id="1435465"/>
    <lineage>
        <taxon>Bacteria</taxon>
        <taxon>Pseudomonadati</taxon>
        <taxon>Pseudomonadota</taxon>
        <taxon>Gammaproteobacteria</taxon>
        <taxon>Moraxellales</taxon>
        <taxon>Moraxellaceae</taxon>
        <taxon>Fluviicoccus</taxon>
    </lineage>
</organism>
<protein>
    <submittedName>
        <fullName evidence="1">Abortive infection bacteriophage resistance protein</fullName>
    </submittedName>
</protein>
<dbReference type="Proteomes" id="UP000292423">
    <property type="component" value="Unassembled WGS sequence"/>
</dbReference>
<dbReference type="RefSeq" id="WP_130414309.1">
    <property type="nucleotide sequence ID" value="NZ_SHKX01000013.1"/>
</dbReference>
<evidence type="ECO:0000313" key="2">
    <source>
        <dbReference type="Proteomes" id="UP000292423"/>
    </source>
</evidence>
<dbReference type="Pfam" id="PF07751">
    <property type="entry name" value="Abi_2"/>
    <property type="match status" value="1"/>
</dbReference>
<evidence type="ECO:0000313" key="1">
    <source>
        <dbReference type="EMBL" id="RZU38605.1"/>
    </source>
</evidence>
<comment type="caution">
    <text evidence="1">The sequence shown here is derived from an EMBL/GenBank/DDBJ whole genome shotgun (WGS) entry which is preliminary data.</text>
</comment>
<dbReference type="EMBL" id="SHKX01000013">
    <property type="protein sequence ID" value="RZU38605.1"/>
    <property type="molecule type" value="Genomic_DNA"/>
</dbReference>
<name>A0A4Q7YPH4_9GAMM</name>